<comment type="cofactor">
    <cofactor evidence="5">
        <name>Mn(2+)</name>
        <dbReference type="ChEBI" id="CHEBI:29035"/>
    </cofactor>
    <text evidence="5">Binds 2 manganese ions per subunit.</text>
</comment>
<protein>
    <recommendedName>
        <fullName evidence="5 6">Formimidoylglutamase</fullName>
        <ecNumber evidence="5 6">3.5.3.8</ecNumber>
    </recommendedName>
    <alternativeName>
        <fullName evidence="5">Formiminoglutamase</fullName>
    </alternativeName>
    <alternativeName>
        <fullName evidence="5">Formiminoglutamate hydrolase</fullName>
    </alternativeName>
</protein>
<evidence type="ECO:0000256" key="1">
    <source>
        <dbReference type="ARBA" id="ARBA00022723"/>
    </source>
</evidence>
<sequence>MTWESRYIPPDPTLWQGRHDLPDDSCFYQHMQLLNLLEQEPVKSAEITFALVGFKCDEGVQRDLGRTGAFEGPTAIRQRLGRLPIQKPSIHCYDAGNIICTDHDLETSQAALAEVIARLLKKGIRPIVIGGGHEVAWGHFQGIARVISPQERLGIINFDAHFDMHPMHPSHRSSASTTFYQIARAHEAEQRHFDYNCIGIQHAGDIRQSFDFAKQFHVKHILADDLHQGLQEKCFDFIDRVIDENHAIYLSLSLDVFSPAFAPGVSSVQPLGLNPWHIIPMLRQAAASAKMISYDIAEHVPRYDIDHRTAKLAAVLIYEIIHHHIEPAAQRVKT</sequence>
<dbReference type="EC" id="3.5.3.8" evidence="5 6"/>
<evidence type="ECO:0000256" key="5">
    <source>
        <dbReference type="HAMAP-Rule" id="MF_00737"/>
    </source>
</evidence>
<comment type="function">
    <text evidence="5">Catalyzes the conversion of N-formimidoyl-L-glutamate to L-glutamate and formamide.</text>
</comment>
<accession>A0A5E4PHV7</accession>
<dbReference type="AlphaFoldDB" id="A0A5E4PHV7"/>
<comment type="similarity">
    <text evidence="5 7">Belongs to the arginase family.</text>
</comment>
<gene>
    <name evidence="8" type="primary">hutG_1</name>
    <name evidence="5" type="synonym">hutG</name>
    <name evidence="8" type="ORF">AQUSIP_19210</name>
</gene>
<dbReference type="Proteomes" id="UP000324194">
    <property type="component" value="Chromosome 1"/>
</dbReference>
<dbReference type="GO" id="GO:0033389">
    <property type="term" value="P:putrescine biosynthetic process from arginine, via agmatine"/>
    <property type="evidence" value="ECO:0007669"/>
    <property type="project" value="TreeGrafter"/>
</dbReference>
<dbReference type="EMBL" id="LR699119">
    <property type="protein sequence ID" value="VVC76599.1"/>
    <property type="molecule type" value="Genomic_DNA"/>
</dbReference>
<keyword evidence="4" id="KW-0464">Manganese</keyword>
<keyword evidence="1" id="KW-0479">Metal-binding</keyword>
<keyword evidence="9" id="KW-1185">Reference proteome</keyword>
<comment type="pathway">
    <text evidence="5">Amino-acid degradation; L-histidine degradation into L-glutamate; L-glutamate from N-formimidoyl-L-glutamate (hydrolase route): step 1/1.</text>
</comment>
<keyword evidence="2 5" id="KW-0378">Hydrolase</keyword>
<dbReference type="UniPathway" id="UPA00379">
    <property type="reaction ID" value="UER00552"/>
</dbReference>
<dbReference type="InterPro" id="IPR006035">
    <property type="entry name" value="Ureohydrolase"/>
</dbReference>
<dbReference type="PANTHER" id="PTHR11358:SF35">
    <property type="entry name" value="FORMIMIDOYLGLUTAMASE"/>
    <property type="match status" value="1"/>
</dbReference>
<dbReference type="Pfam" id="PF00491">
    <property type="entry name" value="Arginase"/>
    <property type="match status" value="1"/>
</dbReference>
<evidence type="ECO:0000256" key="3">
    <source>
        <dbReference type="ARBA" id="ARBA00022808"/>
    </source>
</evidence>
<evidence type="ECO:0000256" key="6">
    <source>
        <dbReference type="NCBIfam" id="TIGR01227"/>
    </source>
</evidence>
<dbReference type="RefSeq" id="WP_148339906.1">
    <property type="nucleotide sequence ID" value="NZ_LR699119.1"/>
</dbReference>
<evidence type="ECO:0000256" key="7">
    <source>
        <dbReference type="PROSITE-ProRule" id="PRU00742"/>
    </source>
</evidence>
<name>A0A5E4PHV7_9COXI</name>
<dbReference type="GO" id="GO:0019557">
    <property type="term" value="P:L-histidine catabolic process to glutamate and formate"/>
    <property type="evidence" value="ECO:0007669"/>
    <property type="project" value="UniProtKB-UniPathway"/>
</dbReference>
<comment type="caution">
    <text evidence="5">Lacks conserved residue(s) required for the propagation of feature annotation.</text>
</comment>
<comment type="catalytic activity">
    <reaction evidence="5">
        <text>N-formimidoyl-L-glutamate + H2O = formamide + L-glutamate</text>
        <dbReference type="Rhea" id="RHEA:22492"/>
        <dbReference type="ChEBI" id="CHEBI:15377"/>
        <dbReference type="ChEBI" id="CHEBI:16397"/>
        <dbReference type="ChEBI" id="CHEBI:29985"/>
        <dbReference type="ChEBI" id="CHEBI:58928"/>
        <dbReference type="EC" id="3.5.3.8"/>
    </reaction>
</comment>
<dbReference type="PROSITE" id="PS51409">
    <property type="entry name" value="ARGINASE_2"/>
    <property type="match status" value="1"/>
</dbReference>
<dbReference type="InterPro" id="IPR023696">
    <property type="entry name" value="Ureohydrolase_dom_sf"/>
</dbReference>
<dbReference type="NCBIfam" id="TIGR01227">
    <property type="entry name" value="hutG"/>
    <property type="match status" value="1"/>
</dbReference>
<dbReference type="KEGG" id="asip:AQUSIP_19210"/>
<dbReference type="SUPFAM" id="SSF52768">
    <property type="entry name" value="Arginase/deacetylase"/>
    <property type="match status" value="1"/>
</dbReference>
<evidence type="ECO:0000256" key="4">
    <source>
        <dbReference type="ARBA" id="ARBA00023211"/>
    </source>
</evidence>
<organism evidence="8 9">
    <name type="scientific">Aquicella siphonis</name>
    <dbReference type="NCBI Taxonomy" id="254247"/>
    <lineage>
        <taxon>Bacteria</taxon>
        <taxon>Pseudomonadati</taxon>
        <taxon>Pseudomonadota</taxon>
        <taxon>Gammaproteobacteria</taxon>
        <taxon>Legionellales</taxon>
        <taxon>Coxiellaceae</taxon>
        <taxon>Aquicella</taxon>
    </lineage>
</organism>
<dbReference type="PANTHER" id="PTHR11358">
    <property type="entry name" value="ARGINASE/AGMATINASE"/>
    <property type="match status" value="1"/>
</dbReference>
<evidence type="ECO:0000313" key="8">
    <source>
        <dbReference type="EMBL" id="VVC76599.1"/>
    </source>
</evidence>
<dbReference type="InterPro" id="IPR005923">
    <property type="entry name" value="HutG"/>
</dbReference>
<keyword evidence="3 5" id="KW-0369">Histidine metabolism</keyword>
<dbReference type="CDD" id="cd09988">
    <property type="entry name" value="Formimidoylglutamase"/>
    <property type="match status" value="1"/>
</dbReference>
<dbReference type="HAMAP" id="MF_00737">
    <property type="entry name" value="Formimidoylglutam"/>
    <property type="match status" value="1"/>
</dbReference>
<dbReference type="GO" id="GO:0019556">
    <property type="term" value="P:L-histidine catabolic process to glutamate and formamide"/>
    <property type="evidence" value="ECO:0007669"/>
    <property type="project" value="UniProtKB-UniRule"/>
</dbReference>
<proteinExistence type="inferred from homology"/>
<evidence type="ECO:0000256" key="2">
    <source>
        <dbReference type="ARBA" id="ARBA00022801"/>
    </source>
</evidence>
<dbReference type="GO" id="GO:0050415">
    <property type="term" value="F:formimidoylglutamase activity"/>
    <property type="evidence" value="ECO:0007669"/>
    <property type="project" value="UniProtKB-UniRule"/>
</dbReference>
<evidence type="ECO:0000313" key="9">
    <source>
        <dbReference type="Proteomes" id="UP000324194"/>
    </source>
</evidence>
<dbReference type="Gene3D" id="3.40.800.10">
    <property type="entry name" value="Ureohydrolase domain"/>
    <property type="match status" value="1"/>
</dbReference>
<dbReference type="OrthoDB" id="9789727at2"/>
<dbReference type="GO" id="GO:0008783">
    <property type="term" value="F:agmatinase activity"/>
    <property type="evidence" value="ECO:0007669"/>
    <property type="project" value="TreeGrafter"/>
</dbReference>
<dbReference type="GO" id="GO:0030145">
    <property type="term" value="F:manganese ion binding"/>
    <property type="evidence" value="ECO:0007669"/>
    <property type="project" value="UniProtKB-UniRule"/>
</dbReference>
<reference evidence="8 9" key="1">
    <citation type="submission" date="2019-08" db="EMBL/GenBank/DDBJ databases">
        <authorList>
            <person name="Guy L."/>
        </authorList>
    </citation>
    <scope>NUCLEOTIDE SEQUENCE [LARGE SCALE GENOMIC DNA]</scope>
    <source>
        <strain evidence="8 9">SGT-108</strain>
    </source>
</reference>
<dbReference type="PIRSF" id="PIRSF036979">
    <property type="entry name" value="Arginase"/>
    <property type="match status" value="1"/>
</dbReference>